<evidence type="ECO:0000259" key="1">
    <source>
        <dbReference type="Pfam" id="PF04965"/>
    </source>
</evidence>
<dbReference type="Gene3D" id="3.10.450.40">
    <property type="match status" value="1"/>
</dbReference>
<dbReference type="Proteomes" id="UP000838749">
    <property type="component" value="Unassembled WGS sequence"/>
</dbReference>
<protein>
    <recommendedName>
        <fullName evidence="1">IraD/Gp25-like domain-containing protein</fullName>
    </recommendedName>
</protein>
<evidence type="ECO:0000313" key="2">
    <source>
        <dbReference type="EMBL" id="CAH1058844.1"/>
    </source>
</evidence>
<dbReference type="InterPro" id="IPR007048">
    <property type="entry name" value="IraD/Gp25-like"/>
</dbReference>
<name>A0ABM9BKA1_9BACL</name>
<dbReference type="SUPFAM" id="SSF160719">
    <property type="entry name" value="gpW/gp25-like"/>
    <property type="match status" value="1"/>
</dbReference>
<gene>
    <name evidence="2" type="ORF">PAECIP111894_05030</name>
</gene>
<feature type="domain" description="IraD/Gp25-like" evidence="1">
    <location>
        <begin position="21"/>
        <end position="106"/>
    </location>
</feature>
<dbReference type="RefSeq" id="WP_234540706.1">
    <property type="nucleotide sequence ID" value="NZ_CAKMAB010000040.1"/>
</dbReference>
<dbReference type="EMBL" id="CAKMAB010000040">
    <property type="protein sequence ID" value="CAH1058844.1"/>
    <property type="molecule type" value="Genomic_DNA"/>
</dbReference>
<dbReference type="Pfam" id="PF04965">
    <property type="entry name" value="GPW_gp25"/>
    <property type="match status" value="1"/>
</dbReference>
<comment type="caution">
    <text evidence="2">The sequence shown here is derived from an EMBL/GenBank/DDBJ whole genome shotgun (WGS) entry which is preliminary data.</text>
</comment>
<reference evidence="2" key="1">
    <citation type="submission" date="2021-12" db="EMBL/GenBank/DDBJ databases">
        <authorList>
            <person name="Criscuolo A."/>
        </authorList>
    </citation>
    <scope>NUCLEOTIDE SEQUENCE</scope>
    <source>
        <strain evidence="2">CIP111894</strain>
    </source>
</reference>
<sequence length="110" mass="12069">MIYTVDMTQPSRINFAPATRVEEISQNIRTILTTPLGSAPLARDIGIDYSIVDEPYQIAQARLTGEIYAAIAEQEPRAQLIDVSFKGAITDALTGRIAVVVRYTLAEEVT</sequence>
<evidence type="ECO:0000313" key="3">
    <source>
        <dbReference type="Proteomes" id="UP000838749"/>
    </source>
</evidence>
<keyword evidence="3" id="KW-1185">Reference proteome</keyword>
<organism evidence="2 3">
    <name type="scientific">Paenibacillus pseudetheri</name>
    <dbReference type="NCBI Taxonomy" id="2897682"/>
    <lineage>
        <taxon>Bacteria</taxon>
        <taxon>Bacillati</taxon>
        <taxon>Bacillota</taxon>
        <taxon>Bacilli</taxon>
        <taxon>Bacillales</taxon>
        <taxon>Paenibacillaceae</taxon>
        <taxon>Paenibacillus</taxon>
    </lineage>
</organism>
<proteinExistence type="predicted"/>
<accession>A0ABM9BKA1</accession>